<dbReference type="InterPro" id="IPR039730">
    <property type="entry name" value="Jlp2/Ccd25"/>
</dbReference>
<organism evidence="3">
    <name type="scientific">viral metagenome</name>
    <dbReference type="NCBI Taxonomy" id="1070528"/>
    <lineage>
        <taxon>unclassified sequences</taxon>
        <taxon>metagenomes</taxon>
        <taxon>organismal metagenomes</taxon>
    </lineage>
</organism>
<evidence type="ECO:0000313" key="3">
    <source>
        <dbReference type="EMBL" id="QHU04064.1"/>
    </source>
</evidence>
<reference evidence="3" key="1">
    <citation type="journal article" date="2020" name="Nature">
        <title>Giant virus diversity and host interactions through global metagenomics.</title>
        <authorList>
            <person name="Schulz F."/>
            <person name="Roux S."/>
            <person name="Paez-Espino D."/>
            <person name="Jungbluth S."/>
            <person name="Walsh D.A."/>
            <person name="Denef V.J."/>
            <person name="McMahon K.D."/>
            <person name="Konstantinidis K.T."/>
            <person name="Eloe-Fadrosh E.A."/>
            <person name="Kyrpides N.C."/>
            <person name="Woyke T."/>
        </authorList>
    </citation>
    <scope>NUCLEOTIDE SEQUENCE</scope>
    <source>
        <strain evidence="3">GVMAG-M-3300027708-20</strain>
    </source>
</reference>
<sequence>MKKITKYIDCINYDIVFKIGENSQDNFDMIDDSLPDDIWFHVNNLPSAHIIASLPLGKKLDKKQLSKIITQGAVICKQYSRYASQKNLKIVYTKVKFVKKTEIIGSVETNVTKIVTI</sequence>
<proteinExistence type="inferred from homology"/>
<feature type="domain" description="NFACT RNA-binding" evidence="2">
    <location>
        <begin position="19"/>
        <end position="105"/>
    </location>
</feature>
<dbReference type="PANTHER" id="PTHR13049:SF2">
    <property type="entry name" value="COILED-COIL DOMAIN-CONTAINING PROTEIN 25"/>
    <property type="match status" value="1"/>
</dbReference>
<comment type="similarity">
    <text evidence="1">Belongs to the CCDC25 family.</text>
</comment>
<dbReference type="EMBL" id="MN740390">
    <property type="protein sequence ID" value="QHU04064.1"/>
    <property type="molecule type" value="Genomic_DNA"/>
</dbReference>
<dbReference type="InterPro" id="IPR008532">
    <property type="entry name" value="NFACT_RNA-bd"/>
</dbReference>
<evidence type="ECO:0000256" key="1">
    <source>
        <dbReference type="ARBA" id="ARBA00008998"/>
    </source>
</evidence>
<name>A0A6C0JKA8_9ZZZZ</name>
<accession>A0A6C0JKA8</accession>
<evidence type="ECO:0000259" key="2">
    <source>
        <dbReference type="Pfam" id="PF05670"/>
    </source>
</evidence>
<dbReference type="PANTHER" id="PTHR13049">
    <property type="entry name" value="DUF814-RELATED"/>
    <property type="match status" value="1"/>
</dbReference>
<protein>
    <recommendedName>
        <fullName evidence="2">NFACT RNA-binding domain-containing protein</fullName>
    </recommendedName>
</protein>
<dbReference type="AlphaFoldDB" id="A0A6C0JKA8"/>
<dbReference type="Pfam" id="PF05670">
    <property type="entry name" value="NFACT-R_1"/>
    <property type="match status" value="1"/>
</dbReference>